<evidence type="ECO:0000313" key="2">
    <source>
        <dbReference type="EMBL" id="KHN84701.1"/>
    </source>
</evidence>
<evidence type="ECO:0000256" key="1">
    <source>
        <dbReference type="SAM" id="SignalP"/>
    </source>
</evidence>
<name>A0A0B2VMG7_TOXCA</name>
<reference evidence="2 3" key="1">
    <citation type="submission" date="2014-11" db="EMBL/GenBank/DDBJ databases">
        <title>Genetic blueprint of the zoonotic pathogen Toxocara canis.</title>
        <authorList>
            <person name="Zhu X.-Q."/>
            <person name="Korhonen P.K."/>
            <person name="Cai H."/>
            <person name="Young N.D."/>
            <person name="Nejsum P."/>
            <person name="von Samson-Himmelstjerna G."/>
            <person name="Boag P.R."/>
            <person name="Tan P."/>
            <person name="Li Q."/>
            <person name="Min J."/>
            <person name="Yang Y."/>
            <person name="Wang X."/>
            <person name="Fang X."/>
            <person name="Hall R.S."/>
            <person name="Hofmann A."/>
            <person name="Sternberg P.W."/>
            <person name="Jex A.R."/>
            <person name="Gasser R.B."/>
        </authorList>
    </citation>
    <scope>NUCLEOTIDE SEQUENCE [LARGE SCALE GENOMIC DNA]</scope>
    <source>
        <strain evidence="2">PN_DK_2014</strain>
    </source>
</reference>
<gene>
    <name evidence="2" type="ORF">Tcan_11435</name>
</gene>
<keyword evidence="3" id="KW-1185">Reference proteome</keyword>
<accession>A0A0B2VMG7</accession>
<feature type="signal peptide" evidence="1">
    <location>
        <begin position="1"/>
        <end position="28"/>
    </location>
</feature>
<keyword evidence="1" id="KW-0732">Signal</keyword>
<protein>
    <submittedName>
        <fullName evidence="2">Uncharacterized protein</fullName>
    </submittedName>
</protein>
<proteinExistence type="predicted"/>
<feature type="chain" id="PRO_5002096238" evidence="1">
    <location>
        <begin position="29"/>
        <end position="88"/>
    </location>
</feature>
<dbReference type="Proteomes" id="UP000031036">
    <property type="component" value="Unassembled WGS sequence"/>
</dbReference>
<dbReference type="AlphaFoldDB" id="A0A0B2VMG7"/>
<organism evidence="2 3">
    <name type="scientific">Toxocara canis</name>
    <name type="common">Canine roundworm</name>
    <dbReference type="NCBI Taxonomy" id="6265"/>
    <lineage>
        <taxon>Eukaryota</taxon>
        <taxon>Metazoa</taxon>
        <taxon>Ecdysozoa</taxon>
        <taxon>Nematoda</taxon>
        <taxon>Chromadorea</taxon>
        <taxon>Rhabditida</taxon>
        <taxon>Spirurina</taxon>
        <taxon>Ascaridomorpha</taxon>
        <taxon>Ascaridoidea</taxon>
        <taxon>Toxocaridae</taxon>
        <taxon>Toxocara</taxon>
    </lineage>
</organism>
<comment type="caution">
    <text evidence="2">The sequence shown here is derived from an EMBL/GenBank/DDBJ whole genome shotgun (WGS) entry which is preliminary data.</text>
</comment>
<dbReference type="EMBL" id="JPKZ01000906">
    <property type="protein sequence ID" value="KHN84701.1"/>
    <property type="molecule type" value="Genomic_DNA"/>
</dbReference>
<sequence>MLGNCQRMAARMALHLMLLLAIFSFCTPQLSKRAFIYRLNRPRTLKYYASLASNPNVPFDAAEEFTGRHIASKRFTEEQAAVPAKSSP</sequence>
<evidence type="ECO:0000313" key="3">
    <source>
        <dbReference type="Proteomes" id="UP000031036"/>
    </source>
</evidence>